<keyword evidence="8 10" id="KW-0012">Acyltransferase</keyword>
<comment type="pathway">
    <text evidence="2 10">Nucleotide-sugar biosynthesis; UDP-N-acetyl-alpha-D-glucosamine biosynthesis; N-acetyl-alpha-D-glucosamine 1-phosphate from alpha-D-glucosamine 6-phosphate (route I): step 1/2.</text>
</comment>
<dbReference type="UniPathway" id="UPA00113">
    <property type="reaction ID" value="UER00529"/>
</dbReference>
<comment type="similarity">
    <text evidence="3 10">Belongs to the acetyltransferase family. GNA1 subfamily.</text>
</comment>
<evidence type="ECO:0000259" key="12">
    <source>
        <dbReference type="PROSITE" id="PS51186"/>
    </source>
</evidence>
<evidence type="ECO:0000256" key="11">
    <source>
        <dbReference type="SAM" id="MobiDB-lite"/>
    </source>
</evidence>
<evidence type="ECO:0000256" key="6">
    <source>
        <dbReference type="ARBA" id="ARBA00022824"/>
    </source>
</evidence>
<evidence type="ECO:0000256" key="9">
    <source>
        <dbReference type="ARBA" id="ARBA00048964"/>
    </source>
</evidence>
<dbReference type="Proteomes" id="UP001162541">
    <property type="component" value="Chromosome 7"/>
</dbReference>
<dbReference type="AlphaFoldDB" id="A0A176VFA4"/>
<reference evidence="14 15" key="1">
    <citation type="submission" date="2016-03" db="EMBL/GenBank/DDBJ databases">
        <title>Mechanisms controlling the formation of the plant cell surface in tip-growing cells are functionally conserved among land plants.</title>
        <authorList>
            <person name="Honkanen S."/>
            <person name="Jones V.A."/>
            <person name="Morieri G."/>
            <person name="Champion C."/>
            <person name="Hetherington A.J."/>
            <person name="Kelly S."/>
            <person name="Saint-Marcoux D."/>
            <person name="Proust H."/>
            <person name="Prescott H."/>
            <person name="Dolan L."/>
        </authorList>
    </citation>
    <scope>NUCLEOTIDE SEQUENCE [LARGE SCALE GENOMIC DNA]</scope>
    <source>
        <strain evidence="15">cv. Tak-1 and cv. Tak-2</strain>
        <tissue evidence="14">Whole gametophyte</tissue>
    </source>
</reference>
<evidence type="ECO:0000313" key="13">
    <source>
        <dbReference type="EMBL" id="BBN15811.1"/>
    </source>
</evidence>
<evidence type="ECO:0000256" key="5">
    <source>
        <dbReference type="ARBA" id="ARBA00022679"/>
    </source>
</evidence>
<dbReference type="GO" id="GO:0005789">
    <property type="term" value="C:endoplasmic reticulum membrane"/>
    <property type="evidence" value="ECO:0007669"/>
    <property type="project" value="UniProtKB-SubCell"/>
</dbReference>
<keyword evidence="5 10" id="KW-0808">Transferase</keyword>
<dbReference type="PROSITE" id="PS51186">
    <property type="entry name" value="GNAT"/>
    <property type="match status" value="1"/>
</dbReference>
<comment type="subcellular location">
    <subcellularLocation>
        <location evidence="1">Endoplasmic reticulum membrane</location>
        <topology evidence="1">Peripheral membrane protein</topology>
    </subcellularLocation>
</comment>
<dbReference type="FunFam" id="3.40.630.30:FF:000048">
    <property type="entry name" value="Glucosamine 6-phosphate N-acetyltransferase"/>
    <property type="match status" value="1"/>
</dbReference>
<evidence type="ECO:0000256" key="8">
    <source>
        <dbReference type="ARBA" id="ARBA00023315"/>
    </source>
</evidence>
<feature type="domain" description="N-acetyltransferase" evidence="12">
    <location>
        <begin position="71"/>
        <end position="214"/>
    </location>
</feature>
<evidence type="ECO:0000256" key="2">
    <source>
        <dbReference type="ARBA" id="ARBA00004832"/>
    </source>
</evidence>
<reference evidence="16" key="3">
    <citation type="journal article" date="2020" name="Curr. Biol.">
        <title>Chromatin organization in early land plants reveals an ancestral association between H3K27me3, transposons, and constitutive heterochromatin.</title>
        <authorList>
            <person name="Montgomery S.A."/>
            <person name="Tanizawa Y."/>
            <person name="Galik B."/>
            <person name="Wang N."/>
            <person name="Ito T."/>
            <person name="Mochizuki T."/>
            <person name="Akimcheva S."/>
            <person name="Bowman J.L."/>
            <person name="Cognat V."/>
            <person name="Marechal-Drouard L."/>
            <person name="Ekker H."/>
            <person name="Hong S.F."/>
            <person name="Kohchi T."/>
            <person name="Lin S.S."/>
            <person name="Liu L.D."/>
            <person name="Nakamura Y."/>
            <person name="Valeeva L.R."/>
            <person name="Shakirov E.V."/>
            <person name="Shippen D.E."/>
            <person name="Wei W.L."/>
            <person name="Yagura M."/>
            <person name="Yamaoka S."/>
            <person name="Yamato K.T."/>
            <person name="Liu C."/>
            <person name="Berger F."/>
        </authorList>
    </citation>
    <scope>NUCLEOTIDE SEQUENCE [LARGE SCALE GENOMIC DNA]</scope>
    <source>
        <strain evidence="16">Tak-1</strain>
    </source>
</reference>
<keyword evidence="15" id="KW-1185">Reference proteome</keyword>
<feature type="region of interest" description="Disordered" evidence="11">
    <location>
        <begin position="1"/>
        <end position="38"/>
    </location>
</feature>
<evidence type="ECO:0000256" key="4">
    <source>
        <dbReference type="ARBA" id="ARBA00011738"/>
    </source>
</evidence>
<dbReference type="GO" id="GO:0004343">
    <property type="term" value="F:glucosamine 6-phosphate N-acetyltransferase activity"/>
    <property type="evidence" value="ECO:0007669"/>
    <property type="project" value="UniProtKB-UniRule"/>
</dbReference>
<protein>
    <recommendedName>
        <fullName evidence="10">Glucosamine 6-phosphate N-acetyltransferase</fullName>
        <ecNumber evidence="10">2.3.1.4</ecNumber>
    </recommendedName>
</protein>
<dbReference type="Pfam" id="PF00583">
    <property type="entry name" value="Acetyltransf_1"/>
    <property type="match status" value="1"/>
</dbReference>
<gene>
    <name evidence="14" type="ORF">AXG93_2062s1340</name>
    <name evidence="13" type="ORF">Mp_7g01050</name>
</gene>
<dbReference type="CDD" id="cd04301">
    <property type="entry name" value="NAT_SF"/>
    <property type="match status" value="1"/>
</dbReference>
<evidence type="ECO:0000256" key="7">
    <source>
        <dbReference type="ARBA" id="ARBA00023136"/>
    </source>
</evidence>
<dbReference type="GO" id="GO:0006048">
    <property type="term" value="P:UDP-N-acetylglucosamine biosynthetic process"/>
    <property type="evidence" value="ECO:0007669"/>
    <property type="project" value="UniProtKB-UniRule"/>
</dbReference>
<dbReference type="PANTHER" id="PTHR13355:SF11">
    <property type="entry name" value="GLUCOSAMINE 6-PHOSPHATE N-ACETYLTRANSFERASE"/>
    <property type="match status" value="1"/>
</dbReference>
<dbReference type="InterPro" id="IPR016181">
    <property type="entry name" value="Acyl_CoA_acyltransferase"/>
</dbReference>
<sequence length="214" mass="24202">MSDDENLSEEEEAEEEEEYDGEVEQVDDEDDDEDEDLELGACLGLLSLKISEEEVEEEDTTMELGDLPHPFVVRDLEPSDFRKGHLKLLEQLTKVGDVSEEAFTKRVEEMRKLGDFHHVVVIEDVEKQAIVATATLLVELKLARNCGKVGHIEDVVVDQTVRGQRLGQRVVCHLAGLAEQLGCYKVILDCTEANAPFYEKCGFKPKELQMAQYF</sequence>
<keyword evidence="6" id="KW-0256">Endoplasmic reticulum</keyword>
<dbReference type="InterPro" id="IPR039143">
    <property type="entry name" value="GNPNAT1-like"/>
</dbReference>
<dbReference type="PANTHER" id="PTHR13355">
    <property type="entry name" value="GLUCOSAMINE 6-PHOSPHATE N-ACETYLTRANSFERASE"/>
    <property type="match status" value="1"/>
</dbReference>
<dbReference type="Gene3D" id="3.40.630.30">
    <property type="match status" value="1"/>
</dbReference>
<dbReference type="EMBL" id="LVLJ01003929">
    <property type="protein sequence ID" value="OAE19123.1"/>
    <property type="molecule type" value="Genomic_DNA"/>
</dbReference>
<proteinExistence type="inferred from homology"/>
<dbReference type="EMBL" id="AP019872">
    <property type="protein sequence ID" value="BBN15811.1"/>
    <property type="molecule type" value="Genomic_DNA"/>
</dbReference>
<evidence type="ECO:0000313" key="15">
    <source>
        <dbReference type="Proteomes" id="UP000077202"/>
    </source>
</evidence>
<evidence type="ECO:0000313" key="14">
    <source>
        <dbReference type="EMBL" id="OAE19123.1"/>
    </source>
</evidence>
<organism evidence="14 15">
    <name type="scientific">Marchantia polymorpha subsp. ruderalis</name>
    <dbReference type="NCBI Taxonomy" id="1480154"/>
    <lineage>
        <taxon>Eukaryota</taxon>
        <taxon>Viridiplantae</taxon>
        <taxon>Streptophyta</taxon>
        <taxon>Embryophyta</taxon>
        <taxon>Marchantiophyta</taxon>
        <taxon>Marchantiopsida</taxon>
        <taxon>Marchantiidae</taxon>
        <taxon>Marchantiales</taxon>
        <taxon>Marchantiaceae</taxon>
        <taxon>Marchantia</taxon>
    </lineage>
</organism>
<dbReference type="InterPro" id="IPR000182">
    <property type="entry name" value="GNAT_dom"/>
</dbReference>
<evidence type="ECO:0000313" key="16">
    <source>
        <dbReference type="Proteomes" id="UP001162541"/>
    </source>
</evidence>
<reference evidence="13" key="2">
    <citation type="journal article" date="2019" name="Curr. Biol.">
        <title>Chromatin organization in early land plants reveals an ancestral association between H3K27me3, transposons, and constitutive heterochromatin.</title>
        <authorList>
            <person name="Montgomery S.A."/>
            <person name="Tanizawa Y."/>
            <person name="Galik B."/>
            <person name="Wang N."/>
            <person name="Ito T."/>
            <person name="Mochizuki T."/>
            <person name="Akimcheva S."/>
            <person name="Bowman J."/>
            <person name="Cognat V."/>
            <person name="Drouard L."/>
            <person name="Ekker H."/>
            <person name="Houng S."/>
            <person name="Kohchi T."/>
            <person name="Lin S."/>
            <person name="Liu L.D."/>
            <person name="Nakamura Y."/>
            <person name="Valeeva L.R."/>
            <person name="Shakirov E.V."/>
            <person name="Shippen D.E."/>
            <person name="Wei W."/>
            <person name="Yagura M."/>
            <person name="Yamaoka S."/>
            <person name="Yamato K.T."/>
            <person name="Liu C."/>
            <person name="Berger F."/>
        </authorList>
    </citation>
    <scope>NUCLEOTIDE SEQUENCE [LARGE SCALE GENOMIC DNA]</scope>
    <source>
        <strain evidence="13">Tak-1</strain>
    </source>
</reference>
<keyword evidence="7" id="KW-0472">Membrane</keyword>
<comment type="subunit">
    <text evidence="4 10">Homodimer.</text>
</comment>
<comment type="catalytic activity">
    <reaction evidence="9 10">
        <text>D-glucosamine 6-phosphate + acetyl-CoA = N-acetyl-D-glucosamine 6-phosphate + CoA + H(+)</text>
        <dbReference type="Rhea" id="RHEA:10292"/>
        <dbReference type="ChEBI" id="CHEBI:15378"/>
        <dbReference type="ChEBI" id="CHEBI:57287"/>
        <dbReference type="ChEBI" id="CHEBI:57288"/>
        <dbReference type="ChEBI" id="CHEBI:57513"/>
        <dbReference type="ChEBI" id="CHEBI:58725"/>
        <dbReference type="EC" id="2.3.1.4"/>
    </reaction>
</comment>
<evidence type="ECO:0000256" key="10">
    <source>
        <dbReference type="RuleBase" id="RU365086"/>
    </source>
</evidence>
<dbReference type="Proteomes" id="UP000077202">
    <property type="component" value="Unassembled WGS sequence"/>
</dbReference>
<evidence type="ECO:0000256" key="1">
    <source>
        <dbReference type="ARBA" id="ARBA00004406"/>
    </source>
</evidence>
<name>A0A176VFA4_MARPO</name>
<dbReference type="SUPFAM" id="SSF55729">
    <property type="entry name" value="Acyl-CoA N-acyltransferases (Nat)"/>
    <property type="match status" value="1"/>
</dbReference>
<accession>A0A176VFA4</accession>
<dbReference type="EC" id="2.3.1.4" evidence="10"/>
<evidence type="ECO:0000256" key="3">
    <source>
        <dbReference type="ARBA" id="ARBA00006048"/>
    </source>
</evidence>
<dbReference type="GO" id="GO:0006044">
    <property type="term" value="P:N-acetylglucosamine metabolic process"/>
    <property type="evidence" value="ECO:0007669"/>
    <property type="project" value="UniProtKB-ARBA"/>
</dbReference>